<evidence type="ECO:0000256" key="6">
    <source>
        <dbReference type="ARBA" id="ARBA00023163"/>
    </source>
</evidence>
<feature type="non-terminal residue" evidence="9">
    <location>
        <position position="971"/>
    </location>
</feature>
<keyword evidence="4" id="KW-0805">Transcription regulation</keyword>
<dbReference type="Pfam" id="PF11277">
    <property type="entry name" value="Med24_N"/>
    <property type="match status" value="1"/>
</dbReference>
<keyword evidence="7" id="KW-0539">Nucleus</keyword>
<comment type="subcellular location">
    <subcellularLocation>
        <location evidence="1">Nucleus</location>
    </subcellularLocation>
</comment>
<dbReference type="GO" id="GO:0060261">
    <property type="term" value="P:positive regulation of transcription initiation by RNA polymerase II"/>
    <property type="evidence" value="ECO:0007669"/>
    <property type="project" value="TreeGrafter"/>
</dbReference>
<proteinExistence type="inferred from homology"/>
<evidence type="ECO:0000256" key="5">
    <source>
        <dbReference type="ARBA" id="ARBA00023159"/>
    </source>
</evidence>
<evidence type="ECO:0000256" key="2">
    <source>
        <dbReference type="ARBA" id="ARBA00007864"/>
    </source>
</evidence>
<gene>
    <name evidence="9" type="ORF">DSTB1V02_LOCUS5363</name>
</gene>
<evidence type="ECO:0000256" key="4">
    <source>
        <dbReference type="ARBA" id="ARBA00023015"/>
    </source>
</evidence>
<dbReference type="EMBL" id="LR900384">
    <property type="protein sequence ID" value="CAD7245490.1"/>
    <property type="molecule type" value="Genomic_DNA"/>
</dbReference>
<accession>A0A7R8X7Z2</accession>
<organism evidence="9">
    <name type="scientific">Darwinula stevensoni</name>
    <dbReference type="NCBI Taxonomy" id="69355"/>
    <lineage>
        <taxon>Eukaryota</taxon>
        <taxon>Metazoa</taxon>
        <taxon>Ecdysozoa</taxon>
        <taxon>Arthropoda</taxon>
        <taxon>Crustacea</taxon>
        <taxon>Oligostraca</taxon>
        <taxon>Ostracoda</taxon>
        <taxon>Podocopa</taxon>
        <taxon>Podocopida</taxon>
        <taxon>Darwinulocopina</taxon>
        <taxon>Darwinuloidea</taxon>
        <taxon>Darwinulidae</taxon>
        <taxon>Darwinula</taxon>
    </lineage>
</organism>
<name>A0A7R8X7Z2_9CRUS</name>
<dbReference type="InterPro" id="IPR021429">
    <property type="entry name" value="Mediator_Med24"/>
</dbReference>
<evidence type="ECO:0000313" key="10">
    <source>
        <dbReference type="Proteomes" id="UP000677054"/>
    </source>
</evidence>
<evidence type="ECO:0000256" key="7">
    <source>
        <dbReference type="ARBA" id="ARBA00023242"/>
    </source>
</evidence>
<evidence type="ECO:0000313" key="9">
    <source>
        <dbReference type="EMBL" id="CAD7245490.1"/>
    </source>
</evidence>
<dbReference type="OrthoDB" id="21216at2759"/>
<dbReference type="Proteomes" id="UP000677054">
    <property type="component" value="Unassembled WGS sequence"/>
</dbReference>
<evidence type="ECO:0000256" key="1">
    <source>
        <dbReference type="ARBA" id="ARBA00004123"/>
    </source>
</evidence>
<dbReference type="GO" id="GO:0003712">
    <property type="term" value="F:transcription coregulator activity"/>
    <property type="evidence" value="ECO:0007669"/>
    <property type="project" value="TreeGrafter"/>
</dbReference>
<reference evidence="9" key="1">
    <citation type="submission" date="2020-11" db="EMBL/GenBank/DDBJ databases">
        <authorList>
            <person name="Tran Van P."/>
        </authorList>
    </citation>
    <scope>NUCLEOTIDE SEQUENCE</scope>
</reference>
<protein>
    <recommendedName>
        <fullName evidence="3">Mediator of RNA polymerase II transcription subunit 24</fullName>
    </recommendedName>
    <alternativeName>
        <fullName evidence="8">Mediator complex subunit 24</fullName>
    </alternativeName>
</protein>
<comment type="similarity">
    <text evidence="2">Belongs to the Mediator complex subunit 24 family.</text>
</comment>
<dbReference type="PANTHER" id="PTHR12898">
    <property type="entry name" value="MEDIATOR OF RNA POLYMERASE II TRANSCRIPTION SUBUNIT 24"/>
    <property type="match status" value="1"/>
</dbReference>
<keyword evidence="5" id="KW-0010">Activator</keyword>
<evidence type="ECO:0000256" key="3">
    <source>
        <dbReference type="ARBA" id="ARBA00019693"/>
    </source>
</evidence>
<dbReference type="PANTHER" id="PTHR12898:SF1">
    <property type="entry name" value="MEDIATOR OF RNA POLYMERASE II TRANSCRIPTION SUBUNIT 24"/>
    <property type="match status" value="1"/>
</dbReference>
<keyword evidence="10" id="KW-1185">Reference proteome</keyword>
<evidence type="ECO:0000256" key="8">
    <source>
        <dbReference type="ARBA" id="ARBA00031960"/>
    </source>
</evidence>
<dbReference type="EMBL" id="CAJPEV010000867">
    <property type="protein sequence ID" value="CAG0889188.1"/>
    <property type="molecule type" value="Genomic_DNA"/>
</dbReference>
<keyword evidence="6" id="KW-0804">Transcription</keyword>
<dbReference type="GO" id="GO:0016592">
    <property type="term" value="C:mediator complex"/>
    <property type="evidence" value="ECO:0007669"/>
    <property type="project" value="InterPro"/>
</dbReference>
<sequence length="971" mass="109000">MKVLSKNQGRDAEALGDAMLKQALVGPAPNQLILSYLRHSLSAGIVSHSTVLLSISQYQSFVKLRCVSGILTLLQDILPLLRSPACTEDPMSLGNPLLSVVGWLLTCFSKCSGLCTTELRSSPDHLKIIQKVVQCLKSILDDDFLCGILILSCKEDADSYSEVLMSCEEVKDVQYDDEDLQFVLRTLESFGAKSSPTAHGPKERRNETTSCLDYTIHGLVSLHALFRLTEEPEVVSHEFTTLARALDIQPRSLYCEIMRSCYLGLSEASDSSGNLLYAAFLFLKIPSVFLHLHSHFTGATVSGDKTSAPSADLISACEDLITYVALLDVVDAQCNCNSLESLLQELQRTGLLSEEMVTQFLEKRQNESQRVAGMDFLNPASDGNTNMIALIRKAAPTIPTLLKTLTHSDNPRILEVLSNVVTSKTFELIFTATGAECLIPAIVERLINFLEDNRSPCGENSQASGNRAALFDFSFLLLVYILQRFPSTLALHRRGETRRFFDKWVTLCFPEKRHNMDPHRMTAEVESAKTEAFLQQLKTCESDMPTSGMKWDEACWSSISACQEILVAWETGSLQEGDVQGLMDTIRIHMGCMAVSIAYWLHAHIQTQPESSQGKPQKMLDMIMSPVEESHLQASQMRHPYTAERWGLTLNVLKWLMEELKEEERCPKEPLNVQLLRIWSEVQLKEWFTPSAMTQLKRLYDFGGVHWFCKSLIEATVAATYKEEVEKGLSLALAAFHIDLIQCAIMLLSRILPDYLLLDSKTEFLCEPRGTALAKLTVTLTYLALSTIQQKQAKRENQKRKLSESDEVEEALMSLEAGRPPPIKIRRLDGDSDLYFEEVYMRSDEGEGKENPLEAAIHQLFALFSVISQETQISSRLFFVAGFLREVILCSHDQKDAFLQHIPSEMLLGLMHTVPEKVGCILDLCDLKSDTGRQVAAQLLYLKHVSDDCKINKRREGGVCFNVWKARHIKL</sequence>
<dbReference type="AlphaFoldDB" id="A0A7R8X7Z2"/>